<protein>
    <recommendedName>
        <fullName evidence="9">Apoptogenic protein 1, mitochondrial</fullName>
    </recommendedName>
</protein>
<sequence>MRLGLTLVRRANYRRCLPNTRWYSEKQTPTLGTTIKPDPHTAQHDYIGAPGKDSNIRPIIRHIPPNETPLGKRLRERRLEVESWNQDFWSRHNQRFYEEKEIFIKAYKAKGIDDISGDKMSVFYKHFLDKNRKIHIFYNISWYAKNLDLLLLSAQYGVQNLWRKLRRTNST</sequence>
<organism evidence="7 8">
    <name type="scientific">Hermetia illucens</name>
    <name type="common">Black soldier fly</name>
    <dbReference type="NCBI Taxonomy" id="343691"/>
    <lineage>
        <taxon>Eukaryota</taxon>
        <taxon>Metazoa</taxon>
        <taxon>Ecdysozoa</taxon>
        <taxon>Arthropoda</taxon>
        <taxon>Hexapoda</taxon>
        <taxon>Insecta</taxon>
        <taxon>Pterygota</taxon>
        <taxon>Neoptera</taxon>
        <taxon>Endopterygota</taxon>
        <taxon>Diptera</taxon>
        <taxon>Brachycera</taxon>
        <taxon>Stratiomyomorpha</taxon>
        <taxon>Stratiomyidae</taxon>
        <taxon>Hermetiinae</taxon>
        <taxon>Hermetia</taxon>
    </lineage>
</organism>
<dbReference type="InterPro" id="IPR018796">
    <property type="entry name" value="COA8"/>
</dbReference>
<keyword evidence="6" id="KW-0472">Membrane</keyword>
<evidence type="ECO:0000256" key="5">
    <source>
        <dbReference type="ARBA" id="ARBA00023128"/>
    </source>
</evidence>
<name>A0A7R8UZX9_HERIL</name>
<keyword evidence="4" id="KW-0809">Transit peptide</keyword>
<proteinExistence type="inferred from homology"/>
<evidence type="ECO:0000256" key="2">
    <source>
        <dbReference type="ARBA" id="ARBA00005453"/>
    </source>
</evidence>
<evidence type="ECO:0000256" key="4">
    <source>
        <dbReference type="ARBA" id="ARBA00022946"/>
    </source>
</evidence>
<accession>A0A7R8UZX9</accession>
<dbReference type="Proteomes" id="UP000594454">
    <property type="component" value="Chromosome 5"/>
</dbReference>
<dbReference type="OrthoDB" id="6246201at2759"/>
<evidence type="ECO:0000256" key="1">
    <source>
        <dbReference type="ARBA" id="ARBA00004443"/>
    </source>
</evidence>
<evidence type="ECO:0000256" key="6">
    <source>
        <dbReference type="ARBA" id="ARBA00023136"/>
    </source>
</evidence>
<dbReference type="OMA" id="AWNQEFW"/>
<gene>
    <name evidence="7" type="ORF">HERILL_LOCUS12735</name>
</gene>
<reference evidence="7 8" key="1">
    <citation type="submission" date="2020-11" db="EMBL/GenBank/DDBJ databases">
        <authorList>
            <person name="Wallbank WR R."/>
            <person name="Pardo Diaz C."/>
            <person name="Kozak K."/>
            <person name="Martin S."/>
            <person name="Jiggins C."/>
            <person name="Moest M."/>
            <person name="Warren A I."/>
            <person name="Generalovic N T."/>
            <person name="Byers J.R.P. K."/>
            <person name="Montejo-Kovacevich G."/>
            <person name="Yen C E."/>
        </authorList>
    </citation>
    <scope>NUCLEOTIDE SEQUENCE [LARGE SCALE GENOMIC DNA]</scope>
</reference>
<evidence type="ECO:0000313" key="7">
    <source>
        <dbReference type="EMBL" id="CAD7090241.1"/>
    </source>
</evidence>
<evidence type="ECO:0008006" key="9">
    <source>
        <dbReference type="Google" id="ProtNLM"/>
    </source>
</evidence>
<dbReference type="PANTHER" id="PTHR31107">
    <property type="entry name" value="APOPTOGENIC PROTEIN 1, MITOCHONDRIAL"/>
    <property type="match status" value="1"/>
</dbReference>
<evidence type="ECO:0000313" key="8">
    <source>
        <dbReference type="Proteomes" id="UP000594454"/>
    </source>
</evidence>
<evidence type="ECO:0000256" key="3">
    <source>
        <dbReference type="ARBA" id="ARBA00022792"/>
    </source>
</evidence>
<dbReference type="FunCoup" id="A0A7R8UZX9">
    <property type="interactions" value="632"/>
</dbReference>
<dbReference type="GO" id="GO:0097193">
    <property type="term" value="P:intrinsic apoptotic signaling pathway"/>
    <property type="evidence" value="ECO:0007669"/>
    <property type="project" value="InterPro"/>
</dbReference>
<comment type="subcellular location">
    <subcellularLocation>
        <location evidence="1">Mitochondrion inner membrane</location>
        <topology evidence="1">Peripheral membrane protein</topology>
        <orientation evidence="1">Matrix side</orientation>
    </subcellularLocation>
</comment>
<dbReference type="EMBL" id="LR899013">
    <property type="protein sequence ID" value="CAD7090241.1"/>
    <property type="molecule type" value="Genomic_DNA"/>
</dbReference>
<dbReference type="AlphaFoldDB" id="A0A7R8UZX9"/>
<dbReference type="GO" id="GO:0005743">
    <property type="term" value="C:mitochondrial inner membrane"/>
    <property type="evidence" value="ECO:0007669"/>
    <property type="project" value="UniProtKB-SubCell"/>
</dbReference>
<dbReference type="InParanoid" id="A0A7R8UZX9"/>
<dbReference type="Pfam" id="PF10231">
    <property type="entry name" value="COA8"/>
    <property type="match status" value="1"/>
</dbReference>
<keyword evidence="5" id="KW-0496">Mitochondrion</keyword>
<keyword evidence="8" id="KW-1185">Reference proteome</keyword>
<dbReference type="PANTHER" id="PTHR31107:SF2">
    <property type="entry name" value="CYTOCHROME C OXIDASE ASSEMBLY FACTOR 8"/>
    <property type="match status" value="1"/>
</dbReference>
<keyword evidence="3" id="KW-0999">Mitochondrion inner membrane</keyword>
<comment type="similarity">
    <text evidence="2">Belongs to the COA8 family.</text>
</comment>